<proteinExistence type="predicted"/>
<gene>
    <name evidence="1" type="ORF">OVA965_LOCUS20468</name>
    <name evidence="2" type="ORF">TMI583_LOCUS20848</name>
</gene>
<evidence type="ECO:0000313" key="1">
    <source>
        <dbReference type="EMBL" id="CAF1127152.1"/>
    </source>
</evidence>
<dbReference type="EMBL" id="CAJNOK010010881">
    <property type="protein sequence ID" value="CAF1127152.1"/>
    <property type="molecule type" value="Genomic_DNA"/>
</dbReference>
<comment type="caution">
    <text evidence="1">The sequence shown here is derived from an EMBL/GenBank/DDBJ whole genome shotgun (WGS) entry which is preliminary data.</text>
</comment>
<reference evidence="1" key="1">
    <citation type="submission" date="2021-02" db="EMBL/GenBank/DDBJ databases">
        <authorList>
            <person name="Nowell W R."/>
        </authorList>
    </citation>
    <scope>NUCLEOTIDE SEQUENCE</scope>
</reference>
<sequence length="140" mass="16581">MHRELLQETNEELESQQRSRCRDYTSNSFICDQYDLETRQNYYQSIWGNLSSVSQDFESFKATCIDLEPVVKKLPISHTATTVYDPEIHRLDERAQYLLDYYTDIVRREYSPVYVEGDGNCMKEISTLYEEISAINDENH</sequence>
<dbReference type="Proteomes" id="UP000682733">
    <property type="component" value="Unassembled WGS sequence"/>
</dbReference>
<evidence type="ECO:0000313" key="3">
    <source>
        <dbReference type="Proteomes" id="UP000677228"/>
    </source>
</evidence>
<evidence type="ECO:0000313" key="2">
    <source>
        <dbReference type="EMBL" id="CAF3905985.1"/>
    </source>
</evidence>
<dbReference type="Proteomes" id="UP000677228">
    <property type="component" value="Unassembled WGS sequence"/>
</dbReference>
<dbReference type="EMBL" id="CAJOBA010019944">
    <property type="protein sequence ID" value="CAF3905985.1"/>
    <property type="molecule type" value="Genomic_DNA"/>
</dbReference>
<accession>A0A8S2E3Y9</accession>
<dbReference type="AlphaFoldDB" id="A0A8S2E3Y9"/>
<protein>
    <submittedName>
        <fullName evidence="1">Uncharacterized protein</fullName>
    </submittedName>
</protein>
<organism evidence="1 3">
    <name type="scientific">Didymodactylos carnosus</name>
    <dbReference type="NCBI Taxonomy" id="1234261"/>
    <lineage>
        <taxon>Eukaryota</taxon>
        <taxon>Metazoa</taxon>
        <taxon>Spiralia</taxon>
        <taxon>Gnathifera</taxon>
        <taxon>Rotifera</taxon>
        <taxon>Eurotatoria</taxon>
        <taxon>Bdelloidea</taxon>
        <taxon>Philodinida</taxon>
        <taxon>Philodinidae</taxon>
        <taxon>Didymodactylos</taxon>
    </lineage>
</organism>
<name>A0A8S2E3Y9_9BILA</name>